<dbReference type="Proteomes" id="UP001499863">
    <property type="component" value="Unassembled WGS sequence"/>
</dbReference>
<feature type="signal peptide" evidence="1">
    <location>
        <begin position="1"/>
        <end position="33"/>
    </location>
</feature>
<reference evidence="3 4" key="1">
    <citation type="journal article" date="2019" name="Int. J. Syst. Evol. Microbiol.">
        <title>The Global Catalogue of Microorganisms (GCM) 10K type strain sequencing project: providing services to taxonomists for standard genome sequencing and annotation.</title>
        <authorList>
            <consortium name="The Broad Institute Genomics Platform"/>
            <consortium name="The Broad Institute Genome Sequencing Center for Infectious Disease"/>
            <person name="Wu L."/>
            <person name="Ma J."/>
        </authorList>
    </citation>
    <scope>NUCLEOTIDE SEQUENCE [LARGE SCALE GENOMIC DNA]</scope>
    <source>
        <strain evidence="3 4">JCM 12393</strain>
    </source>
</reference>
<dbReference type="InterPro" id="IPR000772">
    <property type="entry name" value="Ricin_B_lectin"/>
</dbReference>
<dbReference type="SUPFAM" id="SSF50370">
    <property type="entry name" value="Ricin B-like lectins"/>
    <property type="match status" value="1"/>
</dbReference>
<proteinExistence type="predicted"/>
<dbReference type="PROSITE" id="PS50231">
    <property type="entry name" value="RICIN_B_LECTIN"/>
    <property type="match status" value="1"/>
</dbReference>
<keyword evidence="4" id="KW-1185">Reference proteome</keyword>
<evidence type="ECO:0000256" key="1">
    <source>
        <dbReference type="SAM" id="SignalP"/>
    </source>
</evidence>
<protein>
    <recommendedName>
        <fullName evidence="2">Ricin B lectin domain-containing protein</fullName>
    </recommendedName>
</protein>
<comment type="caution">
    <text evidence="3">The sequence shown here is derived from an EMBL/GenBank/DDBJ whole genome shotgun (WGS) entry which is preliminary data.</text>
</comment>
<evidence type="ECO:0000313" key="4">
    <source>
        <dbReference type="Proteomes" id="UP001499863"/>
    </source>
</evidence>
<dbReference type="Gene3D" id="2.80.10.50">
    <property type="match status" value="1"/>
</dbReference>
<keyword evidence="1" id="KW-0732">Signal</keyword>
<feature type="chain" id="PRO_5046885000" description="Ricin B lectin domain-containing protein" evidence="1">
    <location>
        <begin position="34"/>
        <end position="168"/>
    </location>
</feature>
<feature type="domain" description="Ricin B lectin" evidence="2">
    <location>
        <begin position="37"/>
        <end position="168"/>
    </location>
</feature>
<accession>A0ABN1Y8E8</accession>
<organism evidence="3 4">
    <name type="scientific">Kitasatospora putterlickiae</name>
    <dbReference type="NCBI Taxonomy" id="221725"/>
    <lineage>
        <taxon>Bacteria</taxon>
        <taxon>Bacillati</taxon>
        <taxon>Actinomycetota</taxon>
        <taxon>Actinomycetes</taxon>
        <taxon>Kitasatosporales</taxon>
        <taxon>Streptomycetaceae</taxon>
        <taxon>Kitasatospora</taxon>
    </lineage>
</organism>
<dbReference type="PROSITE" id="PS51318">
    <property type="entry name" value="TAT"/>
    <property type="match status" value="1"/>
</dbReference>
<dbReference type="EMBL" id="BAAAKJ010000228">
    <property type="protein sequence ID" value="GAA1400783.1"/>
    <property type="molecule type" value="Genomic_DNA"/>
</dbReference>
<dbReference type="CDD" id="cd00161">
    <property type="entry name" value="beta-trefoil_Ricin-like"/>
    <property type="match status" value="1"/>
</dbReference>
<dbReference type="InterPro" id="IPR006311">
    <property type="entry name" value="TAT_signal"/>
</dbReference>
<dbReference type="Pfam" id="PF14200">
    <property type="entry name" value="RicinB_lectin_2"/>
    <property type="match status" value="1"/>
</dbReference>
<sequence>MTRRRTTRRLGAATAVLTAAAGLVLVPAPGAHADSPPAPIHPYVSATTCLEVADWRTDDGAPVRIWTCHGGANQQWIRTGYQEFVNVHSGKCLDVPNYSTTPGTGIVQWTCNRGLNQAWSTFRYAMKPGWYAANRHSGFQLDLYKGGLADGTPVVQFPLTYDLNQRWL</sequence>
<name>A0ABN1Y8E8_9ACTN</name>
<dbReference type="RefSeq" id="WP_344338156.1">
    <property type="nucleotide sequence ID" value="NZ_BAAAKJ010000228.1"/>
</dbReference>
<dbReference type="SMART" id="SM00458">
    <property type="entry name" value="RICIN"/>
    <property type="match status" value="1"/>
</dbReference>
<evidence type="ECO:0000313" key="3">
    <source>
        <dbReference type="EMBL" id="GAA1400783.1"/>
    </source>
</evidence>
<dbReference type="InterPro" id="IPR035992">
    <property type="entry name" value="Ricin_B-like_lectins"/>
</dbReference>
<evidence type="ECO:0000259" key="2">
    <source>
        <dbReference type="SMART" id="SM00458"/>
    </source>
</evidence>
<gene>
    <name evidence="3" type="ORF">GCM10009639_42310</name>
</gene>